<name>A0ABW5QSI5_9BACL</name>
<protein>
    <recommendedName>
        <fullName evidence="4">YfhD family protein</fullName>
    </recommendedName>
</protein>
<accession>A0ABW5QSI5</accession>
<comment type="caution">
    <text evidence="2">The sequence shown here is derived from an EMBL/GenBank/DDBJ whole genome shotgun (WGS) entry which is preliminary data.</text>
</comment>
<dbReference type="EMBL" id="JBHUMY010000001">
    <property type="protein sequence ID" value="MFD2659090.1"/>
    <property type="molecule type" value="Genomic_DNA"/>
</dbReference>
<evidence type="ECO:0000313" key="3">
    <source>
        <dbReference type="Proteomes" id="UP001597493"/>
    </source>
</evidence>
<evidence type="ECO:0000256" key="1">
    <source>
        <dbReference type="SAM" id="MobiDB-lite"/>
    </source>
</evidence>
<dbReference type="RefSeq" id="WP_379269297.1">
    <property type="nucleotide sequence ID" value="NZ_JBHUGT010000031.1"/>
</dbReference>
<gene>
    <name evidence="2" type="ORF">ACFSW5_02295</name>
</gene>
<feature type="region of interest" description="Disordered" evidence="1">
    <location>
        <begin position="1"/>
        <end position="29"/>
    </location>
</feature>
<dbReference type="Proteomes" id="UP001597493">
    <property type="component" value="Unassembled WGS sequence"/>
</dbReference>
<organism evidence="2 3">
    <name type="scientific">Paenibacillus thailandensis</name>
    <dbReference type="NCBI Taxonomy" id="393250"/>
    <lineage>
        <taxon>Bacteria</taxon>
        <taxon>Bacillati</taxon>
        <taxon>Bacillota</taxon>
        <taxon>Bacilli</taxon>
        <taxon>Bacillales</taxon>
        <taxon>Paenibacillaceae</taxon>
        <taxon>Paenibacillus</taxon>
    </lineage>
</organism>
<keyword evidence="3" id="KW-1185">Reference proteome</keyword>
<sequence length="52" mass="5739">MANKRKQDAKAAVQSTRLNTMPVPGADDTEFSAEEAAQAFRDNNNAESKRRT</sequence>
<evidence type="ECO:0008006" key="4">
    <source>
        <dbReference type="Google" id="ProtNLM"/>
    </source>
</evidence>
<proteinExistence type="predicted"/>
<reference evidence="3" key="1">
    <citation type="journal article" date="2019" name="Int. J. Syst. Evol. Microbiol.">
        <title>The Global Catalogue of Microorganisms (GCM) 10K type strain sequencing project: providing services to taxonomists for standard genome sequencing and annotation.</title>
        <authorList>
            <consortium name="The Broad Institute Genomics Platform"/>
            <consortium name="The Broad Institute Genome Sequencing Center for Infectious Disease"/>
            <person name="Wu L."/>
            <person name="Ma J."/>
        </authorList>
    </citation>
    <scope>NUCLEOTIDE SEQUENCE [LARGE SCALE GENOMIC DNA]</scope>
    <source>
        <strain evidence="3">TISTR 1827</strain>
    </source>
</reference>
<evidence type="ECO:0000313" key="2">
    <source>
        <dbReference type="EMBL" id="MFD2659090.1"/>
    </source>
</evidence>